<dbReference type="EMBL" id="BAABME010005955">
    <property type="protein sequence ID" value="GAA0167075.1"/>
    <property type="molecule type" value="Genomic_DNA"/>
</dbReference>
<proteinExistence type="predicted"/>
<evidence type="ECO:0000313" key="2">
    <source>
        <dbReference type="EMBL" id="GAA0167075.1"/>
    </source>
</evidence>
<dbReference type="PANTHER" id="PTHR37984">
    <property type="entry name" value="PROTEIN CBG26694"/>
    <property type="match status" value="1"/>
</dbReference>
<dbReference type="PROSITE" id="PS50994">
    <property type="entry name" value="INTEGRASE"/>
    <property type="match status" value="1"/>
</dbReference>
<organism evidence="2 3">
    <name type="scientific">Lithospermum erythrorhizon</name>
    <name type="common">Purple gromwell</name>
    <name type="synonym">Lithospermum officinale var. erythrorhizon</name>
    <dbReference type="NCBI Taxonomy" id="34254"/>
    <lineage>
        <taxon>Eukaryota</taxon>
        <taxon>Viridiplantae</taxon>
        <taxon>Streptophyta</taxon>
        <taxon>Embryophyta</taxon>
        <taxon>Tracheophyta</taxon>
        <taxon>Spermatophyta</taxon>
        <taxon>Magnoliopsida</taxon>
        <taxon>eudicotyledons</taxon>
        <taxon>Gunneridae</taxon>
        <taxon>Pentapetalae</taxon>
        <taxon>asterids</taxon>
        <taxon>lamiids</taxon>
        <taxon>Boraginales</taxon>
        <taxon>Boraginaceae</taxon>
        <taxon>Boraginoideae</taxon>
        <taxon>Lithospermeae</taxon>
        <taxon>Lithospermum</taxon>
    </lineage>
</organism>
<dbReference type="Pfam" id="PF00665">
    <property type="entry name" value="rve"/>
    <property type="match status" value="1"/>
</dbReference>
<evidence type="ECO:0000313" key="3">
    <source>
        <dbReference type="Proteomes" id="UP001454036"/>
    </source>
</evidence>
<accession>A0AAV3QW15</accession>
<dbReference type="AlphaFoldDB" id="A0AAV3QW15"/>
<evidence type="ECO:0000259" key="1">
    <source>
        <dbReference type="PROSITE" id="PS50994"/>
    </source>
</evidence>
<dbReference type="InterPro" id="IPR001584">
    <property type="entry name" value="Integrase_cat-core"/>
</dbReference>
<gene>
    <name evidence="2" type="ORF">LIER_22088</name>
</gene>
<reference evidence="2 3" key="1">
    <citation type="submission" date="2024-01" db="EMBL/GenBank/DDBJ databases">
        <title>The complete chloroplast genome sequence of Lithospermum erythrorhizon: insights into the phylogenetic relationship among Boraginaceae species and the maternal lineages of purple gromwells.</title>
        <authorList>
            <person name="Okada T."/>
            <person name="Watanabe K."/>
        </authorList>
    </citation>
    <scope>NUCLEOTIDE SEQUENCE [LARGE SCALE GENOMIC DNA]</scope>
</reference>
<dbReference type="InterPro" id="IPR012337">
    <property type="entry name" value="RNaseH-like_sf"/>
</dbReference>
<dbReference type="Proteomes" id="UP001454036">
    <property type="component" value="Unassembled WGS sequence"/>
</dbReference>
<name>A0AAV3QW15_LITER</name>
<dbReference type="InterPro" id="IPR036397">
    <property type="entry name" value="RNaseH_sf"/>
</dbReference>
<keyword evidence="3" id="KW-1185">Reference proteome</keyword>
<protein>
    <recommendedName>
        <fullName evidence="1">Integrase catalytic domain-containing protein</fullName>
    </recommendedName>
</protein>
<dbReference type="InterPro" id="IPR050951">
    <property type="entry name" value="Retrovirus_Pol_polyprotein"/>
</dbReference>
<comment type="caution">
    <text evidence="2">The sequence shown here is derived from an EMBL/GenBank/DDBJ whole genome shotgun (WGS) entry which is preliminary data.</text>
</comment>
<dbReference type="GO" id="GO:0003676">
    <property type="term" value="F:nucleic acid binding"/>
    <property type="evidence" value="ECO:0007669"/>
    <property type="project" value="InterPro"/>
</dbReference>
<dbReference type="Gene3D" id="3.30.420.10">
    <property type="entry name" value="Ribonuclease H-like superfamily/Ribonuclease H"/>
    <property type="match status" value="1"/>
</dbReference>
<feature type="domain" description="Integrase catalytic" evidence="1">
    <location>
        <begin position="33"/>
        <end position="146"/>
    </location>
</feature>
<sequence>MVKDCMDHAKSCKPRWFHANFIHQPPEPLHLKIASWPFDSWGLDMVRPMPESVEGHIYILATTDYFSKWVEVVPLLSGKKEEVVGVIKSNLIYRYGVPKCIITDNGKSFNNKLIADLSAKLKFKKYHSFMYYPQDNGFAEAFNKTLCNILKNSTTHSCTTRKTMVSQKPSTRPSVGPINGRYLSRYYP</sequence>
<dbReference type="PANTHER" id="PTHR37984:SF5">
    <property type="entry name" value="PROTEIN NYNRIN-LIKE"/>
    <property type="match status" value="1"/>
</dbReference>
<dbReference type="SUPFAM" id="SSF53098">
    <property type="entry name" value="Ribonuclease H-like"/>
    <property type="match status" value="1"/>
</dbReference>
<dbReference type="GO" id="GO:0015074">
    <property type="term" value="P:DNA integration"/>
    <property type="evidence" value="ECO:0007669"/>
    <property type="project" value="InterPro"/>
</dbReference>